<dbReference type="Pfam" id="PF00583">
    <property type="entry name" value="Acetyltransf_1"/>
    <property type="match status" value="1"/>
</dbReference>
<evidence type="ECO:0000259" key="4">
    <source>
        <dbReference type="PROSITE" id="PS51186"/>
    </source>
</evidence>
<dbReference type="SUPFAM" id="SSF55729">
    <property type="entry name" value="Acyl-CoA N-acyltransferases (Nat)"/>
    <property type="match status" value="1"/>
</dbReference>
<keyword evidence="2" id="KW-0012">Acyltransferase</keyword>
<dbReference type="Proteomes" id="UP001203687">
    <property type="component" value="Unassembled WGS sequence"/>
</dbReference>
<dbReference type="InterPro" id="IPR016181">
    <property type="entry name" value="Acyl_CoA_acyltransferase"/>
</dbReference>
<comment type="caution">
    <text evidence="5">The sequence shown here is derived from an EMBL/GenBank/DDBJ whole genome shotgun (WGS) entry which is preliminary data.</text>
</comment>
<dbReference type="PANTHER" id="PTHR45896">
    <property type="entry name" value="N-ALPHA-ACETYLTRANSFERASE 30"/>
    <property type="match status" value="1"/>
</dbReference>
<reference evidence="5" key="1">
    <citation type="submission" date="2022-04" db="EMBL/GenBank/DDBJ databases">
        <authorList>
            <person name="Ren T."/>
        </authorList>
    </citation>
    <scope>NUCLEOTIDE SEQUENCE</scope>
    <source>
        <strain evidence="5">F63249</strain>
    </source>
</reference>
<keyword evidence="1" id="KW-0808">Transferase</keyword>
<dbReference type="Gene3D" id="3.40.630.30">
    <property type="match status" value="1"/>
</dbReference>
<dbReference type="EMBL" id="JALPQF010000014">
    <property type="protein sequence ID" value="MCK8481686.1"/>
    <property type="molecule type" value="Genomic_DNA"/>
</dbReference>
<organism evidence="5 6">
    <name type="scientific">Psychroserpens algicola</name>
    <dbReference type="NCBI Taxonomy" id="1719034"/>
    <lineage>
        <taxon>Bacteria</taxon>
        <taxon>Pseudomonadati</taxon>
        <taxon>Bacteroidota</taxon>
        <taxon>Flavobacteriia</taxon>
        <taxon>Flavobacteriales</taxon>
        <taxon>Flavobacteriaceae</taxon>
        <taxon>Psychroserpens</taxon>
    </lineage>
</organism>
<accession>A0ABT0HBD2</accession>
<feature type="domain" description="N-acetyltransferase" evidence="4">
    <location>
        <begin position="5"/>
        <end position="152"/>
    </location>
</feature>
<sequence length="152" mass="17535">MTSAITIRTILKEDLKTIFQLEEEAFKPMHYPLFVLRQFYDIAPDLFLVAVDEHNQIKGYGFGGIDYDNKIGWIFALAVTKSEQKKKIGQRITNQLLTVFKSKNINTIQLTTTPDNSPAINLYEKLGFEKISEVMDYYCDDSPRILMELDNS</sequence>
<evidence type="ECO:0000256" key="3">
    <source>
        <dbReference type="ARBA" id="ARBA00024025"/>
    </source>
</evidence>
<evidence type="ECO:0000256" key="1">
    <source>
        <dbReference type="ARBA" id="ARBA00022679"/>
    </source>
</evidence>
<dbReference type="CDD" id="cd04301">
    <property type="entry name" value="NAT_SF"/>
    <property type="match status" value="1"/>
</dbReference>
<evidence type="ECO:0000313" key="5">
    <source>
        <dbReference type="EMBL" id="MCK8481686.1"/>
    </source>
</evidence>
<keyword evidence="6" id="KW-1185">Reference proteome</keyword>
<evidence type="ECO:0000313" key="6">
    <source>
        <dbReference type="Proteomes" id="UP001203687"/>
    </source>
</evidence>
<dbReference type="InterPro" id="IPR044542">
    <property type="entry name" value="NAA30-like"/>
</dbReference>
<gene>
    <name evidence="5" type="ORF">MUY34_13725</name>
</gene>
<dbReference type="InterPro" id="IPR000182">
    <property type="entry name" value="GNAT_dom"/>
</dbReference>
<dbReference type="RefSeq" id="WP_248413535.1">
    <property type="nucleotide sequence ID" value="NZ_JALPQF010000014.1"/>
</dbReference>
<name>A0ABT0HBD2_9FLAO</name>
<evidence type="ECO:0000256" key="2">
    <source>
        <dbReference type="ARBA" id="ARBA00023315"/>
    </source>
</evidence>
<dbReference type="PANTHER" id="PTHR45896:SF1">
    <property type="entry name" value="N-ALPHA-ACETYLTRANSFERASE 30"/>
    <property type="match status" value="1"/>
</dbReference>
<proteinExistence type="inferred from homology"/>
<comment type="similarity">
    <text evidence="3">Belongs to the acetyltransferase family. MAK3 subfamily.</text>
</comment>
<dbReference type="PROSITE" id="PS51186">
    <property type="entry name" value="GNAT"/>
    <property type="match status" value="1"/>
</dbReference>
<protein>
    <submittedName>
        <fullName evidence="5">GNAT family N-acetyltransferase</fullName>
    </submittedName>
</protein>